<evidence type="ECO:0000256" key="1">
    <source>
        <dbReference type="SAM" id="MobiDB-lite"/>
    </source>
</evidence>
<keyword evidence="3" id="KW-1185">Reference proteome</keyword>
<evidence type="ECO:0000313" key="2">
    <source>
        <dbReference type="EMBL" id="KAK8762632.1"/>
    </source>
</evidence>
<dbReference type="Proteomes" id="UP001321473">
    <property type="component" value="Unassembled WGS sequence"/>
</dbReference>
<protein>
    <submittedName>
        <fullName evidence="2">Uncharacterized protein</fullName>
    </submittedName>
</protein>
<dbReference type="EMBL" id="JARKHS020029912">
    <property type="protein sequence ID" value="KAK8762632.1"/>
    <property type="molecule type" value="Genomic_DNA"/>
</dbReference>
<gene>
    <name evidence="2" type="ORF">V5799_026102</name>
</gene>
<feature type="region of interest" description="Disordered" evidence="1">
    <location>
        <begin position="75"/>
        <end position="122"/>
    </location>
</feature>
<dbReference type="AlphaFoldDB" id="A0AAQ4DJJ2"/>
<organism evidence="2 3">
    <name type="scientific">Amblyomma americanum</name>
    <name type="common">Lone star tick</name>
    <dbReference type="NCBI Taxonomy" id="6943"/>
    <lineage>
        <taxon>Eukaryota</taxon>
        <taxon>Metazoa</taxon>
        <taxon>Ecdysozoa</taxon>
        <taxon>Arthropoda</taxon>
        <taxon>Chelicerata</taxon>
        <taxon>Arachnida</taxon>
        <taxon>Acari</taxon>
        <taxon>Parasitiformes</taxon>
        <taxon>Ixodida</taxon>
        <taxon>Ixodoidea</taxon>
        <taxon>Ixodidae</taxon>
        <taxon>Amblyomminae</taxon>
        <taxon>Amblyomma</taxon>
    </lineage>
</organism>
<sequence length="138" mass="15135">MDTSDETSPEPRLKPEDLEEKYRTLEQHLRRLHRLAEGNSSYAALLDTVNAQLGSVNTSSGAYGVMLTVKAATKPDRRRGQKIKVQPTSLARRRPGLARGSGRVPAGRPPQSGAVRSLKRKHALSCNVRDNVPSAKCH</sequence>
<reference evidence="2 3" key="1">
    <citation type="journal article" date="2023" name="Arcadia Sci">
        <title>De novo assembly of a long-read Amblyomma americanum tick genome.</title>
        <authorList>
            <person name="Chou S."/>
            <person name="Poskanzer K.E."/>
            <person name="Rollins M."/>
            <person name="Thuy-Boun P.S."/>
        </authorList>
    </citation>
    <scope>NUCLEOTIDE SEQUENCE [LARGE SCALE GENOMIC DNA]</scope>
    <source>
        <strain evidence="2">F_SG_1</strain>
        <tissue evidence="2">Salivary glands</tissue>
    </source>
</reference>
<name>A0AAQ4DJJ2_AMBAM</name>
<comment type="caution">
    <text evidence="2">The sequence shown here is derived from an EMBL/GenBank/DDBJ whole genome shotgun (WGS) entry which is preliminary data.</text>
</comment>
<proteinExistence type="predicted"/>
<evidence type="ECO:0000313" key="3">
    <source>
        <dbReference type="Proteomes" id="UP001321473"/>
    </source>
</evidence>
<accession>A0AAQ4DJJ2</accession>